<dbReference type="EMBL" id="JAERUA010000015">
    <property type="protein sequence ID" value="KAI1890003.1"/>
    <property type="molecule type" value="Genomic_DNA"/>
</dbReference>
<dbReference type="InterPro" id="IPR036388">
    <property type="entry name" value="WH-like_DNA-bd_sf"/>
</dbReference>
<dbReference type="AlphaFoldDB" id="A0A8T3CXE9"/>
<reference evidence="2" key="1">
    <citation type="submission" date="2021-01" db="EMBL/GenBank/DDBJ databases">
        <authorList>
            <person name="Zahm M."/>
            <person name="Roques C."/>
            <person name="Cabau C."/>
            <person name="Klopp C."/>
            <person name="Donnadieu C."/>
            <person name="Jouanno E."/>
            <person name="Lampietro C."/>
            <person name="Louis A."/>
            <person name="Herpin A."/>
            <person name="Echchiki A."/>
            <person name="Berthelot C."/>
            <person name="Parey E."/>
            <person name="Roest-Crollius H."/>
            <person name="Braasch I."/>
            <person name="Postlethwait J."/>
            <person name="Bobe J."/>
            <person name="Montfort J."/>
            <person name="Bouchez O."/>
            <person name="Begum T."/>
            <person name="Mejri S."/>
            <person name="Adams A."/>
            <person name="Chen W.-J."/>
            <person name="Guiguen Y."/>
        </authorList>
    </citation>
    <scope>NUCLEOTIDE SEQUENCE</scope>
    <source>
        <tissue evidence="2">Blood</tissue>
    </source>
</reference>
<gene>
    <name evidence="2" type="ORF">AGOR_G00168730</name>
</gene>
<comment type="caution">
    <text evidence="2">The sequence shown here is derived from an EMBL/GenBank/DDBJ whole genome shotgun (WGS) entry which is preliminary data.</text>
</comment>
<proteinExistence type="predicted"/>
<dbReference type="Proteomes" id="UP000829720">
    <property type="component" value="Unassembled WGS sequence"/>
</dbReference>
<evidence type="ECO:0000313" key="3">
    <source>
        <dbReference type="Proteomes" id="UP000829720"/>
    </source>
</evidence>
<dbReference type="Gene3D" id="1.10.10.10">
    <property type="entry name" value="Winged helix-like DNA-binding domain superfamily/Winged helix DNA-binding domain"/>
    <property type="match status" value="1"/>
</dbReference>
<dbReference type="OrthoDB" id="9838230at2759"/>
<keyword evidence="3" id="KW-1185">Reference proteome</keyword>
<sequence>MAGGLGQSASQSAEDRPRATRHGIGPAATPIQTPPTATPTPAPHSTPGAAMQESPGSLGMDGGYASNVPAFLTKLWTLVEDPETNHLICWSAVSAGWSPPSCPWP</sequence>
<dbReference type="InterPro" id="IPR036390">
    <property type="entry name" value="WH_DNA-bd_sf"/>
</dbReference>
<accession>A0A8T3CXE9</accession>
<dbReference type="SUPFAM" id="SSF46785">
    <property type="entry name" value="Winged helix' DNA-binding domain"/>
    <property type="match status" value="1"/>
</dbReference>
<evidence type="ECO:0000313" key="2">
    <source>
        <dbReference type="EMBL" id="KAI1890003.1"/>
    </source>
</evidence>
<evidence type="ECO:0000256" key="1">
    <source>
        <dbReference type="SAM" id="MobiDB-lite"/>
    </source>
</evidence>
<name>A0A8T3CXE9_9TELE</name>
<feature type="region of interest" description="Disordered" evidence="1">
    <location>
        <begin position="1"/>
        <end position="63"/>
    </location>
</feature>
<feature type="compositionally biased region" description="Pro residues" evidence="1">
    <location>
        <begin position="32"/>
        <end position="44"/>
    </location>
</feature>
<protein>
    <submittedName>
        <fullName evidence="2">Uncharacterized protein</fullName>
    </submittedName>
</protein>
<organism evidence="2 3">
    <name type="scientific">Albula goreensis</name>
    <dbReference type="NCBI Taxonomy" id="1534307"/>
    <lineage>
        <taxon>Eukaryota</taxon>
        <taxon>Metazoa</taxon>
        <taxon>Chordata</taxon>
        <taxon>Craniata</taxon>
        <taxon>Vertebrata</taxon>
        <taxon>Euteleostomi</taxon>
        <taxon>Actinopterygii</taxon>
        <taxon>Neopterygii</taxon>
        <taxon>Teleostei</taxon>
        <taxon>Albuliformes</taxon>
        <taxon>Albulidae</taxon>
        <taxon>Albula</taxon>
    </lineage>
</organism>